<name>A0AAN7PD37_9COLE</name>
<organism evidence="2 3">
    <name type="scientific">Aquatica leii</name>
    <dbReference type="NCBI Taxonomy" id="1421715"/>
    <lineage>
        <taxon>Eukaryota</taxon>
        <taxon>Metazoa</taxon>
        <taxon>Ecdysozoa</taxon>
        <taxon>Arthropoda</taxon>
        <taxon>Hexapoda</taxon>
        <taxon>Insecta</taxon>
        <taxon>Pterygota</taxon>
        <taxon>Neoptera</taxon>
        <taxon>Endopterygota</taxon>
        <taxon>Coleoptera</taxon>
        <taxon>Polyphaga</taxon>
        <taxon>Elateriformia</taxon>
        <taxon>Elateroidea</taxon>
        <taxon>Lampyridae</taxon>
        <taxon>Luciolinae</taxon>
        <taxon>Aquatica</taxon>
    </lineage>
</organism>
<dbReference type="GO" id="GO:0005667">
    <property type="term" value="C:transcription regulator complex"/>
    <property type="evidence" value="ECO:0007669"/>
    <property type="project" value="TreeGrafter"/>
</dbReference>
<dbReference type="InterPro" id="IPR006578">
    <property type="entry name" value="MADF-dom"/>
</dbReference>
<dbReference type="SMART" id="SM00595">
    <property type="entry name" value="MADF"/>
    <property type="match status" value="1"/>
</dbReference>
<dbReference type="Pfam" id="PF10545">
    <property type="entry name" value="MADF_DNA_bdg"/>
    <property type="match status" value="1"/>
</dbReference>
<reference evidence="3" key="1">
    <citation type="submission" date="2023-01" db="EMBL/GenBank/DDBJ databases">
        <title>Key to firefly adult light organ development and bioluminescence: homeobox transcription factors regulate luciferase expression and transportation to peroxisome.</title>
        <authorList>
            <person name="Fu X."/>
        </authorList>
    </citation>
    <scope>NUCLEOTIDE SEQUENCE [LARGE SCALE GENOMIC DNA]</scope>
</reference>
<dbReference type="PANTHER" id="PTHR12243">
    <property type="entry name" value="MADF DOMAIN TRANSCRIPTION FACTOR"/>
    <property type="match status" value="1"/>
</dbReference>
<accession>A0AAN7PD37</accession>
<dbReference type="GO" id="GO:0005634">
    <property type="term" value="C:nucleus"/>
    <property type="evidence" value="ECO:0007669"/>
    <property type="project" value="TreeGrafter"/>
</dbReference>
<protein>
    <recommendedName>
        <fullName evidence="1">MADF domain-containing protein</fullName>
    </recommendedName>
</protein>
<dbReference type="EMBL" id="JARPUR010000001">
    <property type="protein sequence ID" value="KAK4885940.1"/>
    <property type="molecule type" value="Genomic_DNA"/>
</dbReference>
<dbReference type="AlphaFoldDB" id="A0AAN7PD37"/>
<sequence>MEAKLISLIEANPIIYNKSLKEFKDARRKERVWETIAEEMRKEVGECQRLWRNARERYTKEQRKMRNTASGSAATEEDEWPLYAAMSFLLQYIKPRKTSGNVQRTETFNSTERASPALSVYTESIMSPASPMYTESVMSLSDVEVIYAQHEPQPGTSTSEVLPITETPWTNSKKRRRGASSDEGEDLIGTAMELLRHTLPMSVRTIPTNALGSISQVN</sequence>
<keyword evidence="3" id="KW-1185">Reference proteome</keyword>
<dbReference type="GO" id="GO:0006357">
    <property type="term" value="P:regulation of transcription by RNA polymerase II"/>
    <property type="evidence" value="ECO:0007669"/>
    <property type="project" value="TreeGrafter"/>
</dbReference>
<gene>
    <name evidence="2" type="ORF">RN001_002211</name>
</gene>
<comment type="caution">
    <text evidence="2">The sequence shown here is derived from an EMBL/GenBank/DDBJ whole genome shotgun (WGS) entry which is preliminary data.</text>
</comment>
<dbReference type="PROSITE" id="PS51029">
    <property type="entry name" value="MADF"/>
    <property type="match status" value="1"/>
</dbReference>
<evidence type="ECO:0000313" key="3">
    <source>
        <dbReference type="Proteomes" id="UP001353858"/>
    </source>
</evidence>
<dbReference type="Proteomes" id="UP001353858">
    <property type="component" value="Unassembled WGS sequence"/>
</dbReference>
<evidence type="ECO:0000259" key="1">
    <source>
        <dbReference type="PROSITE" id="PS51029"/>
    </source>
</evidence>
<proteinExistence type="predicted"/>
<feature type="domain" description="MADF" evidence="1">
    <location>
        <begin position="4"/>
        <end position="94"/>
    </location>
</feature>
<dbReference type="PANTHER" id="PTHR12243:SF67">
    <property type="entry name" value="COREPRESSOR OF PANGOLIN, ISOFORM A-RELATED"/>
    <property type="match status" value="1"/>
</dbReference>
<evidence type="ECO:0000313" key="2">
    <source>
        <dbReference type="EMBL" id="KAK4885940.1"/>
    </source>
</evidence>
<dbReference type="InterPro" id="IPR039353">
    <property type="entry name" value="TF_Adf1"/>
</dbReference>